<sequence>MTTSPTVPRHHAKVCDPVIPCPSVGFPCEIKVSGAAMNGNELSSAEFDKSLVSNKSPALLIVKYFTPLVKYILSLSPAVEPSKSYSKR</sequence>
<dbReference type="Proteomes" id="UP000007797">
    <property type="component" value="Unassembled WGS sequence"/>
</dbReference>
<dbReference type="GeneID" id="14876094"/>
<keyword evidence="2" id="KW-1185">Reference proteome</keyword>
<dbReference type="RefSeq" id="XP_004362016.1">
    <property type="nucleotide sequence ID" value="XM_004361959.1"/>
</dbReference>
<protein>
    <submittedName>
        <fullName evidence="1">Uncharacterized protein</fullName>
    </submittedName>
</protein>
<gene>
    <name evidence="1" type="ORF">DFA_06311</name>
</gene>
<name>F4PKP1_CACFS</name>
<accession>F4PKP1</accession>
<dbReference type="EMBL" id="GL883007">
    <property type="protein sequence ID" value="EGG24165.1"/>
    <property type="molecule type" value="Genomic_DNA"/>
</dbReference>
<evidence type="ECO:0000313" key="1">
    <source>
        <dbReference type="EMBL" id="EGG24165.1"/>
    </source>
</evidence>
<organism evidence="1 2">
    <name type="scientific">Cavenderia fasciculata</name>
    <name type="common">Slime mold</name>
    <name type="synonym">Dictyostelium fasciculatum</name>
    <dbReference type="NCBI Taxonomy" id="261658"/>
    <lineage>
        <taxon>Eukaryota</taxon>
        <taxon>Amoebozoa</taxon>
        <taxon>Evosea</taxon>
        <taxon>Eumycetozoa</taxon>
        <taxon>Dictyostelia</taxon>
        <taxon>Acytosteliales</taxon>
        <taxon>Cavenderiaceae</taxon>
        <taxon>Cavenderia</taxon>
    </lineage>
</organism>
<dbReference type="AlphaFoldDB" id="F4PKP1"/>
<proteinExistence type="predicted"/>
<evidence type="ECO:0000313" key="2">
    <source>
        <dbReference type="Proteomes" id="UP000007797"/>
    </source>
</evidence>
<reference evidence="2" key="1">
    <citation type="journal article" date="2011" name="Genome Res.">
        <title>Phylogeny-wide analysis of social amoeba genomes highlights ancient origins for complex intercellular communication.</title>
        <authorList>
            <person name="Heidel A.J."/>
            <person name="Lawal H.M."/>
            <person name="Felder M."/>
            <person name="Schilde C."/>
            <person name="Helps N.R."/>
            <person name="Tunggal B."/>
            <person name="Rivero F."/>
            <person name="John U."/>
            <person name="Schleicher M."/>
            <person name="Eichinger L."/>
            <person name="Platzer M."/>
            <person name="Noegel A.A."/>
            <person name="Schaap P."/>
            <person name="Gloeckner G."/>
        </authorList>
    </citation>
    <scope>NUCLEOTIDE SEQUENCE [LARGE SCALE GENOMIC DNA]</scope>
    <source>
        <strain evidence="2">SH3</strain>
    </source>
</reference>
<dbReference type="KEGG" id="dfa:DFA_06311"/>